<keyword evidence="2" id="KW-1185">Reference proteome</keyword>
<dbReference type="Proteomes" id="UP001306508">
    <property type="component" value="Unassembled WGS sequence"/>
</dbReference>
<organism evidence="1 2">
    <name type="scientific">Arxiozyma heterogenica</name>
    <dbReference type="NCBI Taxonomy" id="278026"/>
    <lineage>
        <taxon>Eukaryota</taxon>
        <taxon>Fungi</taxon>
        <taxon>Dikarya</taxon>
        <taxon>Ascomycota</taxon>
        <taxon>Saccharomycotina</taxon>
        <taxon>Saccharomycetes</taxon>
        <taxon>Saccharomycetales</taxon>
        <taxon>Saccharomycetaceae</taxon>
        <taxon>Arxiozyma</taxon>
    </lineage>
</organism>
<dbReference type="AlphaFoldDB" id="A0AAN7WDQ0"/>
<sequence>MYECNFSKELVTILSQPFFYDSFKLVIIPQINSDGKNFEVFQEGNQIEVICYKSTLISIFKENHKFIEKYLPDLNFNTIVGNTTKVNYIDFYNVTVGLLLTTAENKTNFNLHSDVFFIIWNNIKYEDEKFEFLLKETFIIQRLLTCSLNKINKSSSLYIWYRKLFILWQHIHNQHYNKNIEKLIFNSKIFIQSGKQHFANYYCWNTAKWIFDNLNSLTLKQAYFNDIKLYCLQNISDSSSWDCLSYMVCQHKLRNNHHRTDFDRLAKHLPILEQLSTRNVVCFQPNLISLTQELISYISKCEIKMWPPYLCLLRILKVYNVELNNLRLELIDKWTKSIKTFESKNGQIQLLHNFIPIVSLPKDNNSDLNNDFIMKETLLHLGYKKVFLNNLINHK</sequence>
<evidence type="ECO:0000313" key="2">
    <source>
        <dbReference type="Proteomes" id="UP001306508"/>
    </source>
</evidence>
<gene>
    <name evidence="1" type="ORF">RI543_005169</name>
</gene>
<proteinExistence type="predicted"/>
<accession>A0AAN7WDQ0</accession>
<reference evidence="2" key="1">
    <citation type="submission" date="2023-07" db="EMBL/GenBank/DDBJ databases">
        <title>A draft genome of Kazachstania heterogenica Y-27499.</title>
        <authorList>
            <person name="Donic C."/>
            <person name="Kralova J.S."/>
            <person name="Fidel L."/>
            <person name="Ben-Dor S."/>
            <person name="Jung S."/>
        </authorList>
    </citation>
    <scope>NUCLEOTIDE SEQUENCE [LARGE SCALE GENOMIC DNA]</scope>
    <source>
        <strain evidence="2">Y27499</strain>
    </source>
</reference>
<name>A0AAN7WDQ0_9SACH</name>
<dbReference type="EMBL" id="JAWIZZ010000074">
    <property type="protein sequence ID" value="KAK5773540.1"/>
    <property type="molecule type" value="Genomic_DNA"/>
</dbReference>
<evidence type="ECO:0000313" key="1">
    <source>
        <dbReference type="EMBL" id="KAK5773540.1"/>
    </source>
</evidence>
<protein>
    <submittedName>
        <fullName evidence="1">Uncharacterized protein</fullName>
    </submittedName>
</protein>
<comment type="caution">
    <text evidence="1">The sequence shown here is derived from an EMBL/GenBank/DDBJ whole genome shotgun (WGS) entry which is preliminary data.</text>
</comment>